<feature type="compositionally biased region" description="Low complexity" evidence="12">
    <location>
        <begin position="240"/>
        <end position="251"/>
    </location>
</feature>
<evidence type="ECO:0000256" key="9">
    <source>
        <dbReference type="ARBA" id="ARBA00023316"/>
    </source>
</evidence>
<keyword evidence="4" id="KW-0479">Metal-binding</keyword>
<dbReference type="PANTHER" id="PTHR37425">
    <property type="match status" value="1"/>
</dbReference>
<keyword evidence="13" id="KW-0812">Transmembrane</keyword>
<evidence type="ECO:0000313" key="15">
    <source>
        <dbReference type="Proteomes" id="UP001597102"/>
    </source>
</evidence>
<evidence type="ECO:0000256" key="11">
    <source>
        <dbReference type="ARBA" id="ARBA00093666"/>
    </source>
</evidence>
<evidence type="ECO:0000256" key="3">
    <source>
        <dbReference type="ARBA" id="ARBA00022670"/>
    </source>
</evidence>
<reference evidence="15" key="1">
    <citation type="journal article" date="2019" name="Int. J. Syst. Evol. Microbiol.">
        <title>The Global Catalogue of Microorganisms (GCM) 10K type strain sequencing project: providing services to taxonomists for standard genome sequencing and annotation.</title>
        <authorList>
            <consortium name="The Broad Institute Genomics Platform"/>
            <consortium name="The Broad Institute Genome Sequencing Center for Infectious Disease"/>
            <person name="Wu L."/>
            <person name="Ma J."/>
        </authorList>
    </citation>
    <scope>NUCLEOTIDE SEQUENCE [LARGE SCALE GENOMIC DNA]</scope>
    <source>
        <strain evidence="15">CCUG 61697</strain>
    </source>
</reference>
<evidence type="ECO:0000256" key="7">
    <source>
        <dbReference type="ARBA" id="ARBA00022833"/>
    </source>
</evidence>
<organism evidence="14 15">
    <name type="scientific">Methyloligella solikamskensis</name>
    <dbReference type="NCBI Taxonomy" id="1177756"/>
    <lineage>
        <taxon>Bacteria</taxon>
        <taxon>Pseudomonadati</taxon>
        <taxon>Pseudomonadota</taxon>
        <taxon>Alphaproteobacteria</taxon>
        <taxon>Hyphomicrobiales</taxon>
        <taxon>Hyphomicrobiaceae</taxon>
        <taxon>Methyloligella</taxon>
    </lineage>
</organism>
<keyword evidence="3" id="KW-0645">Protease</keyword>
<evidence type="ECO:0000256" key="12">
    <source>
        <dbReference type="SAM" id="MobiDB-lite"/>
    </source>
</evidence>
<keyword evidence="13" id="KW-0472">Membrane</keyword>
<dbReference type="Proteomes" id="UP001597102">
    <property type="component" value="Unassembled WGS sequence"/>
</dbReference>
<evidence type="ECO:0000256" key="2">
    <source>
        <dbReference type="ARBA" id="ARBA00004776"/>
    </source>
</evidence>
<evidence type="ECO:0000256" key="10">
    <source>
        <dbReference type="ARBA" id="ARBA00093448"/>
    </source>
</evidence>
<dbReference type="SUPFAM" id="SSF55166">
    <property type="entry name" value="Hedgehog/DD-peptidase"/>
    <property type="match status" value="1"/>
</dbReference>
<keyword evidence="6" id="KW-0378">Hydrolase</keyword>
<feature type="region of interest" description="Disordered" evidence="12">
    <location>
        <begin position="292"/>
        <end position="368"/>
    </location>
</feature>
<comment type="similarity">
    <text evidence="10">Belongs to the peptidase M15 family.</text>
</comment>
<evidence type="ECO:0000256" key="13">
    <source>
        <dbReference type="SAM" id="Phobius"/>
    </source>
</evidence>
<keyword evidence="8" id="KW-0482">Metalloprotease</keyword>
<comment type="pathway">
    <text evidence="2">Cell wall biogenesis; cell wall polysaccharide biosynthesis.</text>
</comment>
<comment type="cofactor">
    <cofactor evidence="1">
        <name>Zn(2+)</name>
        <dbReference type="ChEBI" id="CHEBI:29105"/>
    </cofactor>
</comment>
<keyword evidence="9" id="KW-0961">Cell wall biogenesis/degradation</keyword>
<feature type="compositionally biased region" description="Pro residues" evidence="12">
    <location>
        <begin position="342"/>
        <end position="352"/>
    </location>
</feature>
<dbReference type="InterPro" id="IPR009045">
    <property type="entry name" value="Zn_M74/Hedgehog-like"/>
</dbReference>
<feature type="compositionally biased region" description="Low complexity" evidence="12">
    <location>
        <begin position="353"/>
        <end position="366"/>
    </location>
</feature>
<name>A0ABW3J8J9_9HYPH</name>
<keyword evidence="7" id="KW-0862">Zinc</keyword>
<accession>A0ABW3J8J9</accession>
<dbReference type="InterPro" id="IPR010275">
    <property type="entry name" value="MepK"/>
</dbReference>
<evidence type="ECO:0000256" key="8">
    <source>
        <dbReference type="ARBA" id="ARBA00023049"/>
    </source>
</evidence>
<proteinExistence type="inferred from homology"/>
<keyword evidence="13" id="KW-1133">Transmembrane helix</keyword>
<protein>
    <recommendedName>
        <fullName evidence="11">Murein endopeptidase K</fullName>
    </recommendedName>
</protein>
<evidence type="ECO:0000313" key="14">
    <source>
        <dbReference type="EMBL" id="MFD0986455.1"/>
    </source>
</evidence>
<keyword evidence="5" id="KW-0732">Signal</keyword>
<dbReference type="Gene3D" id="3.30.1380.10">
    <property type="match status" value="1"/>
</dbReference>
<dbReference type="CDD" id="cd14844">
    <property type="entry name" value="Zn-DD-carboxypeptidase_like"/>
    <property type="match status" value="1"/>
</dbReference>
<sequence length="473" mass="51428">MGRREFLPNRNAVRAIFIGVLAMLLVVPDLYAPAANANSTARTLRFYNIHTKEYVTVTYKVNDRFVPAAMDKLNRFMGDWRAKDHTKMDPELIDLIWRIYTQLGATEPIHLISGYRSQKTNNKLRASGGGQAKYSQHILGKAADIHIPGVPVKKLRNLALIQEFGGVGYYPNSGVPFVHVDTGRVRMWPRIPHMELAALFPDGKTDYIPSDGRRITQADYRRAASSGKYQTAADILRGRPSAPAPTAVASAEPPPLPTPSPFRQLSAKLASAGDTQPNNPLLAATNVNYRPMSLGKADETPDAPAASSAMASAPMPNRKPASPFAMASLGGAPSFSSNLAPAPAPKPTPAPQPVASADTASDASSAYRKTDVMSLPAQDEEHPEEALTFAHYNVAVLMSDRLVGYDTEIAPMIHPRQDDIAFVFEEMSIPHALELRDTSRVMSLAMTDRFEGTAVRSLYAALPGRTETQLASR</sequence>
<feature type="compositionally biased region" description="Low complexity" evidence="12">
    <location>
        <begin position="303"/>
        <end position="316"/>
    </location>
</feature>
<gene>
    <name evidence="14" type="ORF">ACFQ2F_05025</name>
</gene>
<evidence type="ECO:0000256" key="1">
    <source>
        <dbReference type="ARBA" id="ARBA00001947"/>
    </source>
</evidence>
<keyword evidence="15" id="KW-1185">Reference proteome</keyword>
<feature type="region of interest" description="Disordered" evidence="12">
    <location>
        <begin position="235"/>
        <end position="263"/>
    </location>
</feature>
<dbReference type="PANTHER" id="PTHR37425:SF1">
    <property type="entry name" value="OUTER MEMBRANE PROTEIN"/>
    <property type="match status" value="1"/>
</dbReference>
<dbReference type="Pfam" id="PF05951">
    <property type="entry name" value="Peptidase_M15_2"/>
    <property type="match status" value="1"/>
</dbReference>
<evidence type="ECO:0000256" key="6">
    <source>
        <dbReference type="ARBA" id="ARBA00022801"/>
    </source>
</evidence>
<comment type="caution">
    <text evidence="14">The sequence shown here is derived from an EMBL/GenBank/DDBJ whole genome shotgun (WGS) entry which is preliminary data.</text>
</comment>
<dbReference type="EMBL" id="JBHTJO010000001">
    <property type="protein sequence ID" value="MFD0986455.1"/>
    <property type="molecule type" value="Genomic_DNA"/>
</dbReference>
<dbReference type="RefSeq" id="WP_379086619.1">
    <property type="nucleotide sequence ID" value="NZ_JBHTJO010000001.1"/>
</dbReference>
<evidence type="ECO:0000256" key="5">
    <source>
        <dbReference type="ARBA" id="ARBA00022729"/>
    </source>
</evidence>
<feature type="transmembrane region" description="Helical" evidence="13">
    <location>
        <begin position="12"/>
        <end position="32"/>
    </location>
</feature>
<evidence type="ECO:0000256" key="4">
    <source>
        <dbReference type="ARBA" id="ARBA00022723"/>
    </source>
</evidence>